<feature type="region of interest" description="Disordered" evidence="7">
    <location>
        <begin position="1"/>
        <end position="21"/>
    </location>
</feature>
<dbReference type="GO" id="GO:0005198">
    <property type="term" value="F:structural molecule activity"/>
    <property type="evidence" value="ECO:0007669"/>
    <property type="project" value="InterPro"/>
</dbReference>
<evidence type="ECO:0000313" key="9">
    <source>
        <dbReference type="EMBL" id="AIR95667.1"/>
    </source>
</evidence>
<sequence length="269" mass="29184">MPKRGRVGLAESFQGKTKQQKRAEYEAVKREQLERAFANNSKVANPRSSGLSFRPLVAPIAGSVVYSRPRVPQIRTNQMSTIVVNTELVANITLAAAGAFSFTAQPLIPSFGSWLANIADLYSKWRWIRCSVIYIPKCPTTTQGSVVMAIVYDAQDTVPTTRTQVSQCYQSITFPPYAGYGGASALNSYSSGGESLVSTLDTNRVDKKWYSTIGNTAFTALTSIDKNQFCPATALIAGDGGPVAATAVGDVFMRYEIEFIEPINPTINV</sequence>
<accession>A0A089WWP8</accession>
<dbReference type="InterPro" id="IPR000937">
    <property type="entry name" value="Capsid_prot_S-dom_vir"/>
</dbReference>
<evidence type="ECO:0000256" key="4">
    <source>
        <dbReference type="ARBA" id="ARBA00022561"/>
    </source>
</evidence>
<evidence type="ECO:0000256" key="3">
    <source>
        <dbReference type="ARBA" id="ARBA00018091"/>
    </source>
</evidence>
<evidence type="ECO:0000256" key="1">
    <source>
        <dbReference type="ARBA" id="ARBA00004328"/>
    </source>
</evidence>
<comment type="subcellular location">
    <subcellularLocation>
        <location evidence="1">Virion</location>
    </subcellularLocation>
</comment>
<dbReference type="EMBL" id="KM355249">
    <property type="protein sequence ID" value="AIR95667.1"/>
    <property type="molecule type" value="Genomic_RNA"/>
</dbReference>
<feature type="domain" description="Icosahedral viral capsid protein S" evidence="8">
    <location>
        <begin position="57"/>
        <end position="264"/>
    </location>
</feature>
<reference evidence="9" key="2">
    <citation type="submission" date="2014-08" db="EMBL/GenBank/DDBJ databases">
        <authorList>
            <person name="Varanda C.M.R."/>
            <person name="Machado M."/>
            <person name="Martel P."/>
            <person name="Nolasco G."/>
            <person name="Clara M.I.E."/>
            <person name="Felix M.R."/>
        </authorList>
    </citation>
    <scope>NUCLEOTIDE SEQUENCE</scope>
    <source>
        <strain evidence="9">OMMV_OMMVL11</strain>
        <strain evidence="10">OMMV_V8-B</strain>
    </source>
</reference>
<dbReference type="Pfam" id="PF00729">
    <property type="entry name" value="Viral_coat"/>
    <property type="match status" value="1"/>
</dbReference>
<comment type="similarity">
    <text evidence="2">Belongs to the icosahedral plant coat protein family.</text>
</comment>
<dbReference type="PROSITE" id="PS00555">
    <property type="entry name" value="ICOSAH_VIR_COAT_S"/>
    <property type="match status" value="1"/>
</dbReference>
<evidence type="ECO:0000259" key="8">
    <source>
        <dbReference type="Pfam" id="PF00729"/>
    </source>
</evidence>
<dbReference type="EMBL" id="KM355277">
    <property type="protein sequence ID" value="AIR95695.1"/>
    <property type="molecule type" value="Genomic_RNA"/>
</dbReference>
<keyword evidence="6" id="KW-1142">T=3 icosahedral capsid protein</keyword>
<evidence type="ECO:0000313" key="10">
    <source>
        <dbReference type="EMBL" id="AIR95695.1"/>
    </source>
</evidence>
<evidence type="ECO:0000256" key="5">
    <source>
        <dbReference type="ARBA" id="ARBA00022844"/>
    </source>
</evidence>
<dbReference type="GO" id="GO:0039617">
    <property type="term" value="C:T=3 icosahedral viral capsid"/>
    <property type="evidence" value="ECO:0007669"/>
    <property type="project" value="UniProtKB-KW"/>
</dbReference>
<proteinExistence type="inferred from homology"/>
<name>A0A089WWP8_9TOMB</name>
<dbReference type="Gene3D" id="2.60.120.20">
    <property type="match status" value="1"/>
</dbReference>
<organism evidence="9">
    <name type="scientific">Olive mild mosaic virus</name>
    <dbReference type="NCBI Taxonomy" id="295090"/>
    <lineage>
        <taxon>Viruses</taxon>
        <taxon>Riboviria</taxon>
        <taxon>Orthornavirae</taxon>
        <taxon>Kitrinoviricota</taxon>
        <taxon>Tolucaviricetes</taxon>
        <taxon>Tolivirales</taxon>
        <taxon>Tombusviridae</taxon>
        <taxon>Procedovirinae</taxon>
        <taxon>Alphanecrovirus</taxon>
        <taxon>Alphanecrovirus tessellati</taxon>
    </lineage>
</organism>
<dbReference type="InterPro" id="IPR029053">
    <property type="entry name" value="Viral_coat"/>
</dbReference>
<evidence type="ECO:0000256" key="7">
    <source>
        <dbReference type="SAM" id="MobiDB-lite"/>
    </source>
</evidence>
<keyword evidence="5" id="KW-0946">Virion</keyword>
<evidence type="ECO:0000256" key="2">
    <source>
        <dbReference type="ARBA" id="ARBA00007446"/>
    </source>
</evidence>
<keyword evidence="4 9" id="KW-0167">Capsid protein</keyword>
<dbReference type="PRINTS" id="PR00233">
    <property type="entry name" value="ICOSAHEDRAL"/>
</dbReference>
<reference evidence="9" key="1">
    <citation type="journal article" date="2014" name="PLoS ONE">
        <title>Genetic Diversity of the Coat Protein of Olive Mild Mosaic Virus (OMMV) and Tobacco Necrosis Virus D (TNV-D) Isolates and Its Structural Implications.</title>
        <authorList>
            <person name="Varanda C.M."/>
            <person name="Machado M."/>
            <person name="Martel P."/>
            <person name="Nolasco G."/>
            <person name="Clara M.I."/>
            <person name="Felix M.R."/>
        </authorList>
    </citation>
    <scope>NUCLEOTIDE SEQUENCE</scope>
    <source>
        <strain evidence="9">OMMV_OMMVL11</strain>
        <strain evidence="10">OMMV_V8-B</strain>
    </source>
</reference>
<protein>
    <recommendedName>
        <fullName evidence="3">Capsid protein</fullName>
    </recommendedName>
</protein>
<dbReference type="SUPFAM" id="SSF88633">
    <property type="entry name" value="Positive stranded ssRNA viruses"/>
    <property type="match status" value="1"/>
</dbReference>
<evidence type="ECO:0000256" key="6">
    <source>
        <dbReference type="ARBA" id="ARBA00023060"/>
    </source>
</evidence>